<dbReference type="FunFam" id="3.90.550.50:FF:000001">
    <property type="entry name" value="Hexosyltransferase"/>
    <property type="match status" value="1"/>
</dbReference>
<evidence type="ECO:0000256" key="5">
    <source>
        <dbReference type="ARBA" id="ARBA00022692"/>
    </source>
</evidence>
<name>A0AA39LLM3_9BILA</name>
<dbReference type="PANTHER" id="PTHR11214">
    <property type="entry name" value="BETA-1,3-N-ACETYLGLUCOSAMINYLTRANSFERASE"/>
    <property type="match status" value="1"/>
</dbReference>
<accession>A0AA39LLM3</accession>
<keyword evidence="10" id="KW-0325">Glycoprotein</keyword>
<evidence type="ECO:0000256" key="6">
    <source>
        <dbReference type="ARBA" id="ARBA00022968"/>
    </source>
</evidence>
<dbReference type="Pfam" id="PF01762">
    <property type="entry name" value="Galactosyl_T"/>
    <property type="match status" value="2"/>
</dbReference>
<keyword evidence="9 11" id="KW-0472">Membrane</keyword>
<keyword evidence="7 11" id="KW-1133">Transmembrane helix</keyword>
<dbReference type="GO" id="GO:0006493">
    <property type="term" value="P:protein O-linked glycosylation"/>
    <property type="evidence" value="ECO:0007669"/>
    <property type="project" value="TreeGrafter"/>
</dbReference>
<evidence type="ECO:0000256" key="7">
    <source>
        <dbReference type="ARBA" id="ARBA00022989"/>
    </source>
</evidence>
<evidence type="ECO:0000313" key="12">
    <source>
        <dbReference type="EMBL" id="KAK0401897.1"/>
    </source>
</evidence>
<evidence type="ECO:0000256" key="1">
    <source>
        <dbReference type="ARBA" id="ARBA00004323"/>
    </source>
</evidence>
<evidence type="ECO:0000256" key="10">
    <source>
        <dbReference type="ARBA" id="ARBA00023180"/>
    </source>
</evidence>
<protein>
    <recommendedName>
        <fullName evidence="14">Hexosyltransferase</fullName>
    </recommendedName>
</protein>
<keyword evidence="4" id="KW-0808">Transferase</keyword>
<evidence type="ECO:0000256" key="8">
    <source>
        <dbReference type="ARBA" id="ARBA00023034"/>
    </source>
</evidence>
<keyword evidence="8" id="KW-0333">Golgi apparatus</keyword>
<evidence type="ECO:0000313" key="13">
    <source>
        <dbReference type="Proteomes" id="UP001175271"/>
    </source>
</evidence>
<dbReference type="PANTHER" id="PTHR11214:SF3">
    <property type="entry name" value="BETA-1,3-GALACTOSYLTRANSFERASE 6"/>
    <property type="match status" value="1"/>
</dbReference>
<feature type="transmembrane region" description="Helical" evidence="11">
    <location>
        <begin position="265"/>
        <end position="290"/>
    </location>
</feature>
<gene>
    <name evidence="12" type="ORF">QR680_016034</name>
</gene>
<comment type="similarity">
    <text evidence="2">Belongs to the glycosyltransferase 31 family.</text>
</comment>
<evidence type="ECO:0000256" key="9">
    <source>
        <dbReference type="ARBA" id="ARBA00023136"/>
    </source>
</evidence>
<evidence type="ECO:0000256" key="4">
    <source>
        <dbReference type="ARBA" id="ARBA00022679"/>
    </source>
</evidence>
<evidence type="ECO:0000256" key="2">
    <source>
        <dbReference type="ARBA" id="ARBA00008661"/>
    </source>
</evidence>
<dbReference type="GO" id="GO:0000139">
    <property type="term" value="C:Golgi membrane"/>
    <property type="evidence" value="ECO:0007669"/>
    <property type="project" value="UniProtKB-SubCell"/>
</dbReference>
<dbReference type="Gene3D" id="3.90.550.50">
    <property type="match status" value="2"/>
</dbReference>
<comment type="subcellular location">
    <subcellularLocation>
        <location evidence="1">Golgi apparatus membrane</location>
        <topology evidence="1">Single-pass type II membrane protein</topology>
    </subcellularLocation>
</comment>
<keyword evidence="6" id="KW-0735">Signal-anchor</keyword>
<dbReference type="AlphaFoldDB" id="A0AA39LLM3"/>
<feature type="transmembrane region" description="Helical" evidence="11">
    <location>
        <begin position="6"/>
        <end position="26"/>
    </location>
</feature>
<dbReference type="EMBL" id="JAUCMV010000004">
    <property type="protein sequence ID" value="KAK0401897.1"/>
    <property type="molecule type" value="Genomic_DNA"/>
</dbReference>
<keyword evidence="5 11" id="KW-0812">Transmembrane</keyword>
<reference evidence="12" key="1">
    <citation type="submission" date="2023-06" db="EMBL/GenBank/DDBJ databases">
        <title>Genomic analysis of the entomopathogenic nematode Steinernema hermaphroditum.</title>
        <authorList>
            <person name="Schwarz E.M."/>
            <person name="Heppert J.K."/>
            <person name="Baniya A."/>
            <person name="Schwartz H.T."/>
            <person name="Tan C.-H."/>
            <person name="Antoshechkin I."/>
            <person name="Sternberg P.W."/>
            <person name="Goodrich-Blair H."/>
            <person name="Dillman A.R."/>
        </authorList>
    </citation>
    <scope>NUCLEOTIDE SEQUENCE</scope>
    <source>
        <strain evidence="12">PS9179</strain>
        <tissue evidence="12">Whole animal</tissue>
    </source>
</reference>
<evidence type="ECO:0008006" key="14">
    <source>
        <dbReference type="Google" id="ProtNLM"/>
    </source>
</evidence>
<dbReference type="Proteomes" id="UP001175271">
    <property type="component" value="Unassembled WGS sequence"/>
</dbReference>
<keyword evidence="13" id="KW-1185">Reference proteome</keyword>
<keyword evidence="3" id="KW-0328">Glycosyltransferase</keyword>
<dbReference type="InterPro" id="IPR002659">
    <property type="entry name" value="Glyco_trans_31"/>
</dbReference>
<dbReference type="GO" id="GO:0016758">
    <property type="term" value="F:hexosyltransferase activity"/>
    <property type="evidence" value="ECO:0007669"/>
    <property type="project" value="InterPro"/>
</dbReference>
<evidence type="ECO:0000256" key="3">
    <source>
        <dbReference type="ARBA" id="ARBA00022676"/>
    </source>
</evidence>
<organism evidence="12 13">
    <name type="scientific">Steinernema hermaphroditum</name>
    <dbReference type="NCBI Taxonomy" id="289476"/>
    <lineage>
        <taxon>Eukaryota</taxon>
        <taxon>Metazoa</taxon>
        <taxon>Ecdysozoa</taxon>
        <taxon>Nematoda</taxon>
        <taxon>Chromadorea</taxon>
        <taxon>Rhabditida</taxon>
        <taxon>Tylenchina</taxon>
        <taxon>Panagrolaimomorpha</taxon>
        <taxon>Strongyloidoidea</taxon>
        <taxon>Steinernematidae</taxon>
        <taxon>Steinernema</taxon>
    </lineage>
</organism>
<sequence length="605" mass="69782">MRVLSPRFVLTFTTVLLIQILLFLFWHGQKLKRFANGHDQVNVTFANCQFEYEVLTDFDANRCKGKELFVFVMSAASSFEHRNTIRQTWAEKRHTVDSLVVFIVGTEGNEDNNKLLKEENKRYGDIIETTIPDAYNYTALKIHAGYYLHVTYCSNVPFVLRVNDDVIVLLDRVVHLIKTGYFGSEEKAIYGIVWRDGKPMRDPGHKWYIPPEYYNSDTYPPYVNGAAYLMTRESPKAILEKTKEANFFWIEDVLFTGIMANATDLAAMHIVVVYWYLISAALLVSSTYAADGSAKRINRITKWKSPVVKMDFANYHREYRYFHPPNATRCDRKNLFIFIISAIPSFDRRQLTRKTWAQAKHVRHASVWFVIGRPENNKQKASVIREHQKNDDLLWVDVGDGYNDTALKVYAGYRAYATFCSGATHILRVDDDVVLLPDRMQHLISTGYLGHDERAAYGILWEAGSIVVRDPTNKWYVSRSHYAPDTYPDYLNGPVYLITGDAVKAILKKTVDVRFFWIEDILFTGLMTKITETVLVDASKIFVFACVTDDASWPLWNRMGICLEERAHCDDYGVPQATIVSHAPVRSYTDITDTYYRLLNVKCKM</sequence>
<comment type="caution">
    <text evidence="12">The sequence shown here is derived from an EMBL/GenBank/DDBJ whole genome shotgun (WGS) entry which is preliminary data.</text>
</comment>
<evidence type="ECO:0000256" key="11">
    <source>
        <dbReference type="SAM" id="Phobius"/>
    </source>
</evidence>
<proteinExistence type="inferred from homology"/>